<organism evidence="2 3">
    <name type="scientific">Plectus sambesii</name>
    <dbReference type="NCBI Taxonomy" id="2011161"/>
    <lineage>
        <taxon>Eukaryota</taxon>
        <taxon>Metazoa</taxon>
        <taxon>Ecdysozoa</taxon>
        <taxon>Nematoda</taxon>
        <taxon>Chromadorea</taxon>
        <taxon>Plectida</taxon>
        <taxon>Plectina</taxon>
        <taxon>Plectoidea</taxon>
        <taxon>Plectidae</taxon>
        <taxon>Plectus</taxon>
    </lineage>
</organism>
<dbReference type="Proteomes" id="UP000887566">
    <property type="component" value="Unplaced"/>
</dbReference>
<reference evidence="3" key="1">
    <citation type="submission" date="2022-11" db="UniProtKB">
        <authorList>
            <consortium name="WormBaseParasite"/>
        </authorList>
    </citation>
    <scope>IDENTIFICATION</scope>
</reference>
<name>A0A914XMT5_9BILA</name>
<proteinExistence type="predicted"/>
<protein>
    <submittedName>
        <fullName evidence="3">Uncharacterized protein</fullName>
    </submittedName>
</protein>
<evidence type="ECO:0000256" key="1">
    <source>
        <dbReference type="SAM" id="MobiDB-lite"/>
    </source>
</evidence>
<feature type="compositionally biased region" description="Basic and acidic residues" evidence="1">
    <location>
        <begin position="86"/>
        <end position="99"/>
    </location>
</feature>
<keyword evidence="2" id="KW-1185">Reference proteome</keyword>
<evidence type="ECO:0000313" key="2">
    <source>
        <dbReference type="Proteomes" id="UP000887566"/>
    </source>
</evidence>
<feature type="region of interest" description="Disordered" evidence="1">
    <location>
        <begin position="79"/>
        <end position="99"/>
    </location>
</feature>
<sequence>MNDASGALRQASIVAAAARLQRHVLDGRRSADVAVRRRPHGNIDCARVVRLAAGRRCLGRRFVLVVSLLGLDAPLSSRRGAASIEQPERHEWAEETRAD</sequence>
<dbReference type="AlphaFoldDB" id="A0A914XMT5"/>
<accession>A0A914XMT5</accession>
<evidence type="ECO:0000313" key="3">
    <source>
        <dbReference type="WBParaSite" id="PSAMB.scaffold922size38555.g9754.t1"/>
    </source>
</evidence>
<dbReference type="WBParaSite" id="PSAMB.scaffold922size38555.g9754.t1">
    <property type="protein sequence ID" value="PSAMB.scaffold922size38555.g9754.t1"/>
    <property type="gene ID" value="PSAMB.scaffold922size38555.g9754"/>
</dbReference>